<organism evidence="2 3">
    <name type="scientific">Diacronema lutheri</name>
    <name type="common">Unicellular marine alga</name>
    <name type="synonym">Monochrysis lutheri</name>
    <dbReference type="NCBI Taxonomy" id="2081491"/>
    <lineage>
        <taxon>Eukaryota</taxon>
        <taxon>Haptista</taxon>
        <taxon>Haptophyta</taxon>
        <taxon>Pavlovophyceae</taxon>
        <taxon>Pavlovales</taxon>
        <taxon>Pavlovaceae</taxon>
        <taxon>Diacronema</taxon>
    </lineage>
</organism>
<comment type="caution">
    <text evidence="2">The sequence shown here is derived from an EMBL/GenBank/DDBJ whole genome shotgun (WGS) entry which is preliminary data.</text>
</comment>
<gene>
    <name evidence="2" type="ORF">KFE25_009254</name>
</gene>
<dbReference type="AlphaFoldDB" id="A0A8J5XSD6"/>
<feature type="region of interest" description="Disordered" evidence="1">
    <location>
        <begin position="69"/>
        <end position="91"/>
    </location>
</feature>
<dbReference type="Proteomes" id="UP000751190">
    <property type="component" value="Unassembled WGS sequence"/>
</dbReference>
<evidence type="ECO:0000313" key="2">
    <source>
        <dbReference type="EMBL" id="KAG8470833.1"/>
    </source>
</evidence>
<dbReference type="EMBL" id="JAGTXO010000001">
    <property type="protein sequence ID" value="KAG8470833.1"/>
    <property type="molecule type" value="Genomic_DNA"/>
</dbReference>
<reference evidence="2" key="1">
    <citation type="submission" date="2021-05" db="EMBL/GenBank/DDBJ databases">
        <title>The genome of the haptophyte Pavlova lutheri (Diacronema luteri, Pavlovales) - a model for lipid biosynthesis in eukaryotic algae.</title>
        <authorList>
            <person name="Hulatt C.J."/>
            <person name="Posewitz M.C."/>
        </authorList>
    </citation>
    <scope>NUCLEOTIDE SEQUENCE</scope>
    <source>
        <strain evidence="2">NIVA-4/92</strain>
    </source>
</reference>
<sequence>MLSIQPDDLLKLKEENDELERSIMQHTRKFDVTDDTVPLKEPAPPPKVGGIKVYKFNELPQFTTEAVSDRGTPYMPLQCKKRGHDGTMFTS</sequence>
<proteinExistence type="predicted"/>
<name>A0A8J5XSD6_DIALT</name>
<evidence type="ECO:0000313" key="3">
    <source>
        <dbReference type="Proteomes" id="UP000751190"/>
    </source>
</evidence>
<evidence type="ECO:0000256" key="1">
    <source>
        <dbReference type="SAM" id="MobiDB-lite"/>
    </source>
</evidence>
<accession>A0A8J5XSD6</accession>
<protein>
    <submittedName>
        <fullName evidence="2">Uncharacterized protein</fullName>
    </submittedName>
</protein>
<keyword evidence="3" id="KW-1185">Reference proteome</keyword>